<accession>A0A418YGL3</accession>
<reference evidence="1 2" key="2">
    <citation type="submission" date="2019-01" db="EMBL/GenBank/DDBJ databases">
        <title>Motilimonas pumilus sp. nov., isolated from the gut of sea cucumber (Apostichopus japonicus).</title>
        <authorList>
            <person name="Wang F.-Q."/>
            <person name="Ren L.-H."/>
            <person name="Lin Y.-W."/>
            <person name="Sun G.-H."/>
            <person name="Du Z.-J."/>
            <person name="Zhao J.-X."/>
            <person name="Liu X.-J."/>
            <person name="Liu L.-J."/>
        </authorList>
    </citation>
    <scope>NUCLEOTIDE SEQUENCE [LARGE SCALE GENOMIC DNA]</scope>
    <source>
        <strain evidence="1 2">PLHSC7-2</strain>
    </source>
</reference>
<protein>
    <submittedName>
        <fullName evidence="1">Uncharacterized protein</fullName>
    </submittedName>
</protein>
<comment type="caution">
    <text evidence="1">The sequence shown here is derived from an EMBL/GenBank/DDBJ whole genome shotgun (WGS) entry which is preliminary data.</text>
</comment>
<proteinExistence type="predicted"/>
<name>A0A418YGL3_9GAMM</name>
<gene>
    <name evidence="1" type="ORF">D1Z90_07225</name>
</gene>
<evidence type="ECO:0000313" key="2">
    <source>
        <dbReference type="Proteomes" id="UP000283255"/>
    </source>
</evidence>
<sequence>MKKTALLVTANCIWPRPFVRCKIQVIFLLNFKKIKFYICFFLLLKLPSKPTLSWLRLEQFVTKK</sequence>
<organism evidence="1 2">
    <name type="scientific">Motilimonas pumila</name>
    <dbReference type="NCBI Taxonomy" id="2303987"/>
    <lineage>
        <taxon>Bacteria</taxon>
        <taxon>Pseudomonadati</taxon>
        <taxon>Pseudomonadota</taxon>
        <taxon>Gammaproteobacteria</taxon>
        <taxon>Alteromonadales</taxon>
        <taxon>Alteromonadales genera incertae sedis</taxon>
        <taxon>Motilimonas</taxon>
    </lineage>
</organism>
<dbReference type="Proteomes" id="UP000283255">
    <property type="component" value="Unassembled WGS sequence"/>
</dbReference>
<dbReference type="AlphaFoldDB" id="A0A418YGL3"/>
<dbReference type="EMBL" id="QZCH01000007">
    <property type="protein sequence ID" value="RJG48643.1"/>
    <property type="molecule type" value="Genomic_DNA"/>
</dbReference>
<reference evidence="1 2" key="1">
    <citation type="submission" date="2018-09" db="EMBL/GenBank/DDBJ databases">
        <authorList>
            <person name="Wang F."/>
        </authorList>
    </citation>
    <scope>NUCLEOTIDE SEQUENCE [LARGE SCALE GENOMIC DNA]</scope>
    <source>
        <strain evidence="1 2">PLHSC7-2</strain>
    </source>
</reference>
<keyword evidence="2" id="KW-1185">Reference proteome</keyword>
<evidence type="ECO:0000313" key="1">
    <source>
        <dbReference type="EMBL" id="RJG48643.1"/>
    </source>
</evidence>